<keyword evidence="1" id="KW-0812">Transmembrane</keyword>
<dbReference type="AlphaFoldDB" id="A0A445K6Z9"/>
<gene>
    <name evidence="2" type="ORF">D0Y65_014165</name>
</gene>
<protein>
    <submittedName>
        <fullName evidence="2">Uncharacterized protein</fullName>
    </submittedName>
</protein>
<dbReference type="Gene3D" id="1.25.10.10">
    <property type="entry name" value="Leucine-rich Repeat Variant"/>
    <property type="match status" value="1"/>
</dbReference>
<organism evidence="2 3">
    <name type="scientific">Glycine soja</name>
    <name type="common">Wild soybean</name>
    <dbReference type="NCBI Taxonomy" id="3848"/>
    <lineage>
        <taxon>Eukaryota</taxon>
        <taxon>Viridiplantae</taxon>
        <taxon>Streptophyta</taxon>
        <taxon>Embryophyta</taxon>
        <taxon>Tracheophyta</taxon>
        <taxon>Spermatophyta</taxon>
        <taxon>Magnoliopsida</taxon>
        <taxon>eudicotyledons</taxon>
        <taxon>Gunneridae</taxon>
        <taxon>Pentapetalae</taxon>
        <taxon>rosids</taxon>
        <taxon>fabids</taxon>
        <taxon>Fabales</taxon>
        <taxon>Fabaceae</taxon>
        <taxon>Papilionoideae</taxon>
        <taxon>50 kb inversion clade</taxon>
        <taxon>NPAAA clade</taxon>
        <taxon>indigoferoid/millettioid clade</taxon>
        <taxon>Phaseoleae</taxon>
        <taxon>Glycine</taxon>
        <taxon>Glycine subgen. Soja</taxon>
    </lineage>
</organism>
<comment type="caution">
    <text evidence="2">The sequence shown here is derived from an EMBL/GenBank/DDBJ whole genome shotgun (WGS) entry which is preliminary data.</text>
</comment>
<accession>A0A445K6Z9</accession>
<dbReference type="InterPro" id="IPR011989">
    <property type="entry name" value="ARM-like"/>
</dbReference>
<evidence type="ECO:0000313" key="2">
    <source>
        <dbReference type="EMBL" id="RZC06558.1"/>
    </source>
</evidence>
<keyword evidence="3" id="KW-1185">Reference proteome</keyword>
<proteinExistence type="predicted"/>
<evidence type="ECO:0000256" key="1">
    <source>
        <dbReference type="SAM" id="Phobius"/>
    </source>
</evidence>
<dbReference type="EMBL" id="QZWG01000006">
    <property type="protein sequence ID" value="RZC06558.1"/>
    <property type="molecule type" value="Genomic_DNA"/>
</dbReference>
<feature type="transmembrane region" description="Helical" evidence="1">
    <location>
        <begin position="28"/>
        <end position="45"/>
    </location>
</feature>
<dbReference type="SMR" id="A0A445K6Z9"/>
<dbReference type="Proteomes" id="UP000289340">
    <property type="component" value="Chromosome 6"/>
</dbReference>
<keyword evidence="1" id="KW-0472">Membrane</keyword>
<keyword evidence="1" id="KW-1133">Transmembrane helix</keyword>
<reference evidence="2 3" key="1">
    <citation type="submission" date="2018-09" db="EMBL/GenBank/DDBJ databases">
        <title>A high-quality reference genome of wild soybean provides a powerful tool to mine soybean genomes.</title>
        <authorList>
            <person name="Xie M."/>
            <person name="Chung C.Y.L."/>
            <person name="Li M.-W."/>
            <person name="Wong F.-L."/>
            <person name="Chan T.-F."/>
            <person name="Lam H.-M."/>
        </authorList>
    </citation>
    <scope>NUCLEOTIDE SEQUENCE [LARGE SCALE GENOMIC DNA]</scope>
    <source>
        <strain evidence="3">cv. W05</strain>
        <tissue evidence="2">Hypocotyl of etiolated seedlings</tissue>
    </source>
</reference>
<evidence type="ECO:0000313" key="3">
    <source>
        <dbReference type="Proteomes" id="UP000289340"/>
    </source>
</evidence>
<sequence>MSIEDNGGLRVLAINILGRFLSNCDNNIRFISFSFITLMVATWIGQNQKIRLMVVEINLRGDGAERLRERGRAKAPE</sequence>
<name>A0A445K6Z9_GLYSO</name>